<protein>
    <submittedName>
        <fullName evidence="2">Uncharacterized protein</fullName>
    </submittedName>
</protein>
<dbReference type="AlphaFoldDB" id="A0A0K1E855"/>
<name>A0A0K1E855_CHOCO</name>
<accession>A0A0K1E855</accession>
<feature type="region of interest" description="Disordered" evidence="1">
    <location>
        <begin position="1"/>
        <end position="24"/>
    </location>
</feature>
<dbReference type="Proteomes" id="UP000067626">
    <property type="component" value="Chromosome"/>
</dbReference>
<organism evidence="2 3">
    <name type="scientific">Chondromyces crocatus</name>
    <dbReference type="NCBI Taxonomy" id="52"/>
    <lineage>
        <taxon>Bacteria</taxon>
        <taxon>Pseudomonadati</taxon>
        <taxon>Myxococcota</taxon>
        <taxon>Polyangia</taxon>
        <taxon>Polyangiales</taxon>
        <taxon>Polyangiaceae</taxon>
        <taxon>Chondromyces</taxon>
    </lineage>
</organism>
<sequence>MGHDRQDGELGGSADSPLVRRTQIHRVRAEPAFPLVDSRRTDAMRRSSPPASLSTRELVALLSPALGPERSRGVILDAAQDLGLRTKALAWLDDLTWEEGLAILSRLAQGNGALAVAARAAYDQLTKPSILPPHEEVPSDASDSTEAQPGAGPHVSIDRLKSLLAPAIGAETSHQIVTEAAAALELGHEDLTLPEALSVLNRIATSSGLVGVTARFAMVRLPRTLVRRETGVGVRSLHDGDAGT</sequence>
<gene>
    <name evidence="2" type="ORF">CMC5_009880</name>
</gene>
<dbReference type="KEGG" id="ccro:CMC5_009880"/>
<keyword evidence="3" id="KW-1185">Reference proteome</keyword>
<evidence type="ECO:0000313" key="2">
    <source>
        <dbReference type="EMBL" id="AKT36867.1"/>
    </source>
</evidence>
<evidence type="ECO:0000313" key="3">
    <source>
        <dbReference type="Proteomes" id="UP000067626"/>
    </source>
</evidence>
<proteinExistence type="predicted"/>
<dbReference type="STRING" id="52.CMC5_009880"/>
<feature type="region of interest" description="Disordered" evidence="1">
    <location>
        <begin position="129"/>
        <end position="153"/>
    </location>
</feature>
<dbReference type="EMBL" id="CP012159">
    <property type="protein sequence ID" value="AKT36867.1"/>
    <property type="molecule type" value="Genomic_DNA"/>
</dbReference>
<evidence type="ECO:0000256" key="1">
    <source>
        <dbReference type="SAM" id="MobiDB-lite"/>
    </source>
</evidence>
<reference evidence="2 3" key="1">
    <citation type="submission" date="2015-07" db="EMBL/GenBank/DDBJ databases">
        <title>Genome analysis of myxobacterium Chondromyces crocatus Cm c5 reveals a high potential for natural compound synthesis and the genetic basis for the loss of fruiting body formation.</title>
        <authorList>
            <person name="Zaburannyi N."/>
            <person name="Bunk B."/>
            <person name="Maier J."/>
            <person name="Overmann J."/>
            <person name="Mueller R."/>
        </authorList>
    </citation>
    <scope>NUCLEOTIDE SEQUENCE [LARGE SCALE GENOMIC DNA]</scope>
    <source>
        <strain evidence="2 3">Cm c5</strain>
    </source>
</reference>